<sequence>MQPYANEMVAPDNTQLLRVYKESAGSPERWSRLPVPSSLWMPKAAVSIHGVRAEGNARRADSEEASGQCDETLPKLPEISPSRPHEGALPQAQHLTGPSSDPSIEVAAVHLRTLNVPDHSAAPHPSNPAGRWSYLSSDNRQSASGPHPPADPSTPMRTPRRLRSLQVQLDAAESSSIERATEESERCAQSAAMVLAELPSPRPNDWREDCFVQQLLEEEDMQQQGVPGQSGSTGRQPCKRWKENLPGNSQKSTVSGKSKAIRPELPLSARDAGAVSMERLAQKNKLLQSRVTPAFGERMPKSDQIFIYKDRSAHRRKGWVHHKVLVPMKGDGNVAKQVGMSFYSSKPGHGYNFWEQCRNHGVALHPANLHRPPADPDALPLPTSQTARAHTSDSASKSKCSVFSLYERRVSEGETEIKKMRTFLPCRDNRVLSNADAVQPHPPTPAKGSLWGEQHMHVVTQQLIDDVLWDCGYC</sequence>
<evidence type="ECO:0000313" key="2">
    <source>
        <dbReference type="EMBL" id="KAK3268549.1"/>
    </source>
</evidence>
<feature type="region of interest" description="Disordered" evidence="1">
    <location>
        <begin position="220"/>
        <end position="260"/>
    </location>
</feature>
<dbReference type="AlphaFoldDB" id="A0AAE0L1P7"/>
<gene>
    <name evidence="2" type="ORF">CYMTET_22954</name>
</gene>
<protein>
    <submittedName>
        <fullName evidence="2">Uncharacterized protein</fullName>
    </submittedName>
</protein>
<dbReference type="EMBL" id="LGRX02011756">
    <property type="protein sequence ID" value="KAK3268549.1"/>
    <property type="molecule type" value="Genomic_DNA"/>
</dbReference>
<keyword evidence="3" id="KW-1185">Reference proteome</keyword>
<dbReference type="Proteomes" id="UP001190700">
    <property type="component" value="Unassembled WGS sequence"/>
</dbReference>
<comment type="caution">
    <text evidence="2">The sequence shown here is derived from an EMBL/GenBank/DDBJ whole genome shotgun (WGS) entry which is preliminary data.</text>
</comment>
<feature type="region of interest" description="Disordered" evidence="1">
    <location>
        <begin position="371"/>
        <end position="393"/>
    </location>
</feature>
<evidence type="ECO:0000313" key="3">
    <source>
        <dbReference type="Proteomes" id="UP001190700"/>
    </source>
</evidence>
<reference evidence="2 3" key="1">
    <citation type="journal article" date="2015" name="Genome Biol. Evol.">
        <title>Comparative Genomics of a Bacterivorous Green Alga Reveals Evolutionary Causalities and Consequences of Phago-Mixotrophic Mode of Nutrition.</title>
        <authorList>
            <person name="Burns J.A."/>
            <person name="Paasch A."/>
            <person name="Narechania A."/>
            <person name="Kim E."/>
        </authorList>
    </citation>
    <scope>NUCLEOTIDE SEQUENCE [LARGE SCALE GENOMIC DNA]</scope>
    <source>
        <strain evidence="2 3">PLY_AMNH</strain>
    </source>
</reference>
<evidence type="ECO:0000256" key="1">
    <source>
        <dbReference type="SAM" id="MobiDB-lite"/>
    </source>
</evidence>
<feature type="compositionally biased region" description="Polar residues" evidence="1">
    <location>
        <begin position="383"/>
        <end position="393"/>
    </location>
</feature>
<feature type="region of interest" description="Disordered" evidence="1">
    <location>
        <begin position="54"/>
        <end position="102"/>
    </location>
</feature>
<feature type="compositionally biased region" description="Polar residues" evidence="1">
    <location>
        <begin position="246"/>
        <end position="256"/>
    </location>
</feature>
<feature type="compositionally biased region" description="Polar residues" evidence="1">
    <location>
        <begin position="93"/>
        <end position="102"/>
    </location>
</feature>
<proteinExistence type="predicted"/>
<organism evidence="2 3">
    <name type="scientific">Cymbomonas tetramitiformis</name>
    <dbReference type="NCBI Taxonomy" id="36881"/>
    <lineage>
        <taxon>Eukaryota</taxon>
        <taxon>Viridiplantae</taxon>
        <taxon>Chlorophyta</taxon>
        <taxon>Pyramimonadophyceae</taxon>
        <taxon>Pyramimonadales</taxon>
        <taxon>Pyramimonadaceae</taxon>
        <taxon>Cymbomonas</taxon>
    </lineage>
</organism>
<feature type="compositionally biased region" description="Polar residues" evidence="1">
    <location>
        <begin position="134"/>
        <end position="144"/>
    </location>
</feature>
<name>A0AAE0L1P7_9CHLO</name>
<accession>A0AAE0L1P7</accession>
<feature type="region of interest" description="Disordered" evidence="1">
    <location>
        <begin position="117"/>
        <end position="159"/>
    </location>
</feature>
<feature type="compositionally biased region" description="Polar residues" evidence="1">
    <location>
        <begin position="225"/>
        <end position="235"/>
    </location>
</feature>